<sequence>MVMAPSLISLDKIEVKLTKIVSLEGNDITGCSLFSDGKMILSSYEDKKVVLKDDRSNPVKITFEFQTFDIEQIDGSLIAITTGYEGGRILLRDLLERKTKKIIDVDVSNDGIAVSGDWLYFSVRKNGLMRANIIDGSICEVVKGPMSGCAYIAIFGNNLYFTNKSKHTVTCSDLEGHVKWIFKDESILSFPLGISVDNYGNIYVVGNEFSSVVVISPDGKQIKVILSSADGLDCPQVLHYKTEKITGC</sequence>
<keyword evidence="2" id="KW-1185">Reference proteome</keyword>
<dbReference type="AlphaFoldDB" id="A0A6J8EU23"/>
<evidence type="ECO:0000313" key="2">
    <source>
        <dbReference type="Proteomes" id="UP000507470"/>
    </source>
</evidence>
<proteinExistence type="predicted"/>
<dbReference type="SUPFAM" id="SSF63825">
    <property type="entry name" value="YWTD domain"/>
    <property type="match status" value="1"/>
</dbReference>
<evidence type="ECO:0000313" key="1">
    <source>
        <dbReference type="EMBL" id="CAC5424037.1"/>
    </source>
</evidence>
<dbReference type="Proteomes" id="UP000507470">
    <property type="component" value="Unassembled WGS sequence"/>
</dbReference>
<dbReference type="EMBL" id="CACVKT020009958">
    <property type="protein sequence ID" value="CAC5424037.1"/>
    <property type="molecule type" value="Genomic_DNA"/>
</dbReference>
<accession>A0A6J8EU23</accession>
<dbReference type="InterPro" id="IPR011042">
    <property type="entry name" value="6-blade_b-propeller_TolB-like"/>
</dbReference>
<dbReference type="Gene3D" id="2.120.10.30">
    <property type="entry name" value="TolB, C-terminal domain"/>
    <property type="match status" value="1"/>
</dbReference>
<name>A0A6J8EU23_MYTCO</name>
<gene>
    <name evidence="1" type="ORF">MCOR_55989</name>
</gene>
<protein>
    <submittedName>
        <fullName evidence="1">Uncharacterized protein</fullName>
    </submittedName>
</protein>
<dbReference type="OrthoDB" id="6072109at2759"/>
<organism evidence="1 2">
    <name type="scientific">Mytilus coruscus</name>
    <name type="common">Sea mussel</name>
    <dbReference type="NCBI Taxonomy" id="42192"/>
    <lineage>
        <taxon>Eukaryota</taxon>
        <taxon>Metazoa</taxon>
        <taxon>Spiralia</taxon>
        <taxon>Lophotrochozoa</taxon>
        <taxon>Mollusca</taxon>
        <taxon>Bivalvia</taxon>
        <taxon>Autobranchia</taxon>
        <taxon>Pteriomorphia</taxon>
        <taxon>Mytilida</taxon>
        <taxon>Mytiloidea</taxon>
        <taxon>Mytilidae</taxon>
        <taxon>Mytilinae</taxon>
        <taxon>Mytilus</taxon>
    </lineage>
</organism>
<reference evidence="1 2" key="1">
    <citation type="submission" date="2020-06" db="EMBL/GenBank/DDBJ databases">
        <authorList>
            <person name="Li R."/>
            <person name="Bekaert M."/>
        </authorList>
    </citation>
    <scope>NUCLEOTIDE SEQUENCE [LARGE SCALE GENOMIC DNA]</scope>
    <source>
        <strain evidence="2">wild</strain>
    </source>
</reference>